<dbReference type="NCBIfam" id="NF005699">
    <property type="entry name" value="PRK07509.1"/>
    <property type="match status" value="1"/>
</dbReference>
<organism evidence="3 4">
    <name type="scientific">Nostocoides jenkinsii Ben 74</name>
    <dbReference type="NCBI Taxonomy" id="1193518"/>
    <lineage>
        <taxon>Bacteria</taxon>
        <taxon>Bacillati</taxon>
        <taxon>Actinomycetota</taxon>
        <taxon>Actinomycetes</taxon>
        <taxon>Micrococcales</taxon>
        <taxon>Intrasporangiaceae</taxon>
        <taxon>Nostocoides</taxon>
    </lineage>
</organism>
<evidence type="ECO:0000313" key="3">
    <source>
        <dbReference type="EMBL" id="CCI51412.1"/>
    </source>
</evidence>
<dbReference type="CDD" id="cd06558">
    <property type="entry name" value="crotonase-like"/>
    <property type="match status" value="1"/>
</dbReference>
<dbReference type="PANTHER" id="PTHR43149">
    <property type="entry name" value="ENOYL-COA HYDRATASE"/>
    <property type="match status" value="1"/>
</dbReference>
<dbReference type="RefSeq" id="WP_048547869.1">
    <property type="nucleotide sequence ID" value="NZ_HF571038.1"/>
</dbReference>
<evidence type="ECO:0000256" key="1">
    <source>
        <dbReference type="ARBA" id="ARBA00005254"/>
    </source>
</evidence>
<sequence length="265" mass="28408">MPAEISCEIADHIAFVRLNRPEKLNALNLPMLRGLVSTAHSLKSDRSLRAVVLSGMGPAFCAGIDLGVLAGGLGAFGASFVTRPGRGTNTFQEACWAWRRVPVPVIAVVHGHCYGAGLQLALGADFRVSTPDAKWAVMEAKWGLVPDMSGVRSLAQVVGIDTAKELTMTARTLTGEQARDLGLVTRVSTDPHVAAGELIDEILTRSPDSVAATKRLFEATWPGSSRRAFARERIEQARLLLAKNTRIVRAASASKTTPEYAPRAR</sequence>
<protein>
    <submittedName>
        <fullName evidence="3">Putative Enoyl-CoA hydratase</fullName>
        <ecNumber evidence="3">4.2.1.17</ecNumber>
    </submittedName>
</protein>
<accession>A0A077M9F4</accession>
<dbReference type="Pfam" id="PF00378">
    <property type="entry name" value="ECH_1"/>
    <property type="match status" value="1"/>
</dbReference>
<keyword evidence="4" id="KW-1185">Reference proteome</keyword>
<dbReference type="OrthoDB" id="8452484at2"/>
<dbReference type="STRING" id="1193518.BN13_1000008"/>
<dbReference type="Proteomes" id="UP000035720">
    <property type="component" value="Unassembled WGS sequence"/>
</dbReference>
<proteinExistence type="inferred from homology"/>
<evidence type="ECO:0000256" key="2">
    <source>
        <dbReference type="RuleBase" id="RU003707"/>
    </source>
</evidence>
<dbReference type="Gene3D" id="3.90.226.10">
    <property type="entry name" value="2-enoyl-CoA Hydratase, Chain A, domain 1"/>
    <property type="match status" value="1"/>
</dbReference>
<comment type="caution">
    <text evidence="3">The sequence shown here is derived from an EMBL/GenBank/DDBJ whole genome shotgun (WGS) entry which is preliminary data.</text>
</comment>
<dbReference type="InterPro" id="IPR018376">
    <property type="entry name" value="Enoyl-CoA_hyd/isom_CS"/>
</dbReference>
<dbReference type="EMBL" id="CAJC01000003">
    <property type="protein sequence ID" value="CCI51412.1"/>
    <property type="molecule type" value="Genomic_DNA"/>
</dbReference>
<dbReference type="GO" id="GO:0004300">
    <property type="term" value="F:enoyl-CoA hydratase activity"/>
    <property type="evidence" value="ECO:0007669"/>
    <property type="project" value="UniProtKB-EC"/>
</dbReference>
<dbReference type="InterPro" id="IPR001753">
    <property type="entry name" value="Enoyl-CoA_hydra/iso"/>
</dbReference>
<dbReference type="InterPro" id="IPR029045">
    <property type="entry name" value="ClpP/crotonase-like_dom_sf"/>
</dbReference>
<reference evidence="3 4" key="1">
    <citation type="journal article" date="2013" name="ISME J.">
        <title>A metabolic model for members of the genus Tetrasphaera involved in enhanced biological phosphorus removal.</title>
        <authorList>
            <person name="Kristiansen R."/>
            <person name="Nguyen H.T.T."/>
            <person name="Saunders A.M."/>
            <person name="Nielsen J.L."/>
            <person name="Wimmer R."/>
            <person name="Le V.Q."/>
            <person name="McIlroy S.J."/>
            <person name="Petrovski S."/>
            <person name="Seviour R.J."/>
            <person name="Calteau A."/>
            <person name="Nielsen K.L."/>
            <person name="Nielsen P.H."/>
        </authorList>
    </citation>
    <scope>NUCLEOTIDE SEQUENCE [LARGE SCALE GENOMIC DNA]</scope>
    <source>
        <strain evidence="3 4">Ben 74</strain>
    </source>
</reference>
<dbReference type="InterPro" id="IPR045002">
    <property type="entry name" value="Ech1-like"/>
</dbReference>
<dbReference type="SUPFAM" id="SSF52096">
    <property type="entry name" value="ClpP/crotonase"/>
    <property type="match status" value="1"/>
</dbReference>
<dbReference type="AlphaFoldDB" id="A0A077M9F4"/>
<comment type="similarity">
    <text evidence="1 2">Belongs to the enoyl-CoA hydratase/isomerase family.</text>
</comment>
<gene>
    <name evidence="3" type="ORF">BN13_1000008</name>
</gene>
<dbReference type="PROSITE" id="PS00166">
    <property type="entry name" value="ENOYL_COA_HYDRATASE"/>
    <property type="match status" value="1"/>
</dbReference>
<keyword evidence="3" id="KW-0456">Lyase</keyword>
<dbReference type="GO" id="GO:0016853">
    <property type="term" value="F:isomerase activity"/>
    <property type="evidence" value="ECO:0007669"/>
    <property type="project" value="InterPro"/>
</dbReference>
<dbReference type="EC" id="4.2.1.17" evidence="3"/>
<evidence type="ECO:0000313" key="4">
    <source>
        <dbReference type="Proteomes" id="UP000035720"/>
    </source>
</evidence>
<name>A0A077M9F4_9MICO</name>
<dbReference type="PANTHER" id="PTHR43149:SF1">
    <property type="entry name" value="DELTA(3,5)-DELTA(2,4)-DIENOYL-COA ISOMERASE, MITOCHONDRIAL"/>
    <property type="match status" value="1"/>
</dbReference>